<sequence>MGKQSRWQRGRMPDVPAHQREPDDDVLSCGHFGPRVDMPRQQGFEDLHPDLREILVRMDKKEAENLANGLQILVRLEPRDFVRMRTILRFINILYGIGWVLKWMVATFLTALGAVTLAGEQIQKIWGWLLSLLKLVRP</sequence>
<dbReference type="EMBL" id="BPRE01000020">
    <property type="protein sequence ID" value="GJE78104.1"/>
    <property type="molecule type" value="Genomic_DNA"/>
</dbReference>
<evidence type="ECO:0000256" key="1">
    <source>
        <dbReference type="SAM" id="MobiDB-lite"/>
    </source>
</evidence>
<keyword evidence="2" id="KW-0472">Membrane</keyword>
<keyword evidence="2" id="KW-0812">Transmembrane</keyword>
<reference evidence="3" key="1">
    <citation type="journal article" date="2021" name="Front. Microbiol.">
        <title>Comprehensive Comparative Genomics and Phenotyping of Methylobacterium Species.</title>
        <authorList>
            <person name="Alessa O."/>
            <person name="Ogura Y."/>
            <person name="Fujitani Y."/>
            <person name="Takami H."/>
            <person name="Hayashi T."/>
            <person name="Sahin N."/>
            <person name="Tani A."/>
        </authorList>
    </citation>
    <scope>NUCLEOTIDE SEQUENCE</scope>
    <source>
        <strain evidence="3">DSM 14458</strain>
    </source>
</reference>
<comment type="caution">
    <text evidence="3">The sequence shown here is derived from an EMBL/GenBank/DDBJ whole genome shotgun (WGS) entry which is preliminary data.</text>
</comment>
<organism evidence="3 4">
    <name type="scientific">Methylorubrum suomiense</name>
    <dbReference type="NCBI Taxonomy" id="144191"/>
    <lineage>
        <taxon>Bacteria</taxon>
        <taxon>Pseudomonadati</taxon>
        <taxon>Pseudomonadota</taxon>
        <taxon>Alphaproteobacteria</taxon>
        <taxon>Hyphomicrobiales</taxon>
        <taxon>Methylobacteriaceae</taxon>
        <taxon>Methylorubrum</taxon>
    </lineage>
</organism>
<gene>
    <name evidence="3" type="ORF">BGCPKDLD_4715</name>
</gene>
<dbReference type="RefSeq" id="WP_238308687.1">
    <property type="nucleotide sequence ID" value="NZ_BPRE01000020.1"/>
</dbReference>
<evidence type="ECO:0000313" key="4">
    <source>
        <dbReference type="Proteomes" id="UP001055093"/>
    </source>
</evidence>
<keyword evidence="4" id="KW-1185">Reference proteome</keyword>
<protein>
    <submittedName>
        <fullName evidence="3">Uncharacterized protein</fullName>
    </submittedName>
</protein>
<reference evidence="3" key="2">
    <citation type="submission" date="2021-08" db="EMBL/GenBank/DDBJ databases">
        <authorList>
            <person name="Tani A."/>
            <person name="Ola A."/>
            <person name="Ogura Y."/>
            <person name="Katsura K."/>
            <person name="Hayashi T."/>
        </authorList>
    </citation>
    <scope>NUCLEOTIDE SEQUENCE</scope>
    <source>
        <strain evidence="3">DSM 14458</strain>
    </source>
</reference>
<evidence type="ECO:0000256" key="2">
    <source>
        <dbReference type="SAM" id="Phobius"/>
    </source>
</evidence>
<evidence type="ECO:0000313" key="3">
    <source>
        <dbReference type="EMBL" id="GJE78104.1"/>
    </source>
</evidence>
<accession>A0ABQ4V201</accession>
<name>A0ABQ4V201_9HYPH</name>
<keyword evidence="2" id="KW-1133">Transmembrane helix</keyword>
<proteinExistence type="predicted"/>
<dbReference type="Proteomes" id="UP001055093">
    <property type="component" value="Unassembled WGS sequence"/>
</dbReference>
<feature type="region of interest" description="Disordered" evidence="1">
    <location>
        <begin position="1"/>
        <end position="24"/>
    </location>
</feature>
<feature type="transmembrane region" description="Helical" evidence="2">
    <location>
        <begin position="93"/>
        <end position="118"/>
    </location>
</feature>